<accession>A0A917JCG1</accession>
<dbReference type="Pfam" id="PF17678">
    <property type="entry name" value="Glyco_hydro_92N"/>
    <property type="match status" value="1"/>
</dbReference>
<dbReference type="InterPro" id="IPR014718">
    <property type="entry name" value="GH-type_carb-bd"/>
</dbReference>
<dbReference type="GO" id="GO:0030246">
    <property type="term" value="F:carbohydrate binding"/>
    <property type="evidence" value="ECO:0007669"/>
    <property type="project" value="InterPro"/>
</dbReference>
<dbReference type="InterPro" id="IPR059177">
    <property type="entry name" value="GH29D-like_dom"/>
</dbReference>
<dbReference type="FunFam" id="1.20.1050.60:FF:000001">
    <property type="entry name" value="Putative alpha-1,2-mannosidase"/>
    <property type="match status" value="1"/>
</dbReference>
<dbReference type="Gene3D" id="2.60.120.260">
    <property type="entry name" value="Galactose-binding domain-like"/>
    <property type="match status" value="1"/>
</dbReference>
<dbReference type="Pfam" id="PF13290">
    <property type="entry name" value="CHB_HEX_C_1"/>
    <property type="match status" value="1"/>
</dbReference>
<dbReference type="AlphaFoldDB" id="A0A917JCG1"/>
<dbReference type="NCBIfam" id="TIGR01180">
    <property type="entry name" value="aman2_put"/>
    <property type="match status" value="1"/>
</dbReference>
<evidence type="ECO:0000256" key="3">
    <source>
        <dbReference type="ARBA" id="ARBA00022837"/>
    </source>
</evidence>
<dbReference type="InterPro" id="IPR050883">
    <property type="entry name" value="PNGase"/>
</dbReference>
<keyword evidence="3" id="KW-0106">Calcium</keyword>
<comment type="cofactor">
    <cofactor evidence="1">
        <name>Ca(2+)</name>
        <dbReference type="ChEBI" id="CHEBI:29108"/>
    </cofactor>
</comment>
<sequence>MFIKLVKQASFLLLPCLILIAPPNASAQKKKKDYTPLVNPFVGTGGHGHTFPGATVPFGMVQLSPDTRLEGWDGCSGYHYSDTTVYGFSHTHLSGVGIPDYCDILFMPTVGVPRLQNTDYRSGFKKVNEVASPGYYKTTLDKYNVEVELTATQRAGLHQYTYPSTNQANIIIDLKHRDKVLNSWIEVVNDHEIRGFRQSESWAKNQYVYFHAKFSKPFKTYGIASNDVIQQGKQRLDGTNIKMFIQFDDPKEVLVKVGISSVSAEGALKNLDAEIKDFDFKQVQKQAKASWNTELSKIDVEGGSPPAPQGQQNMNNPYGYGYNNAPKRSAPVVDYGKVKQTIFYTALYHTMMAPNIYNDVDGQYRGLDGQVHTAQGFNYYTVFSLWDTFRAEHPLLALIDKKRTLDFIKTFLAMYDQTKVLPVWPLASDETFCMIGNHAIPVIVDAYSKGIRDFDAGKALEAMKASTSRNQFGLASYNQKGLVMGDEENESVSKTLEYAYDDWCIAQMAKMMDKPQDYTTYIKRSQYWKNVYNNQNGFMQARVNGSWYTPFEPTEVNNNYTEGNAWQYSFFVPQDVEGLATAMGGMQKFEIKLDELFTTKAALSGREQSDITGLIGQYAHGNEPSHHMAYLYNFTADPEKTQVVVNNIMRTQYSNKPDGLAGNEDCGQMSAWYVMSALGLYNIAPGQQQFQVGLPQFEKTVINLENGKKFTVLNSGTAVSLSNTYLQGMNFNKKPYSKLFIDYKDIADGGEFELFTGRLPNKLFVQELEKPVSQVTDSLIVPNPCFISTAQTFKQQIFVAMNCADPAAKIYYTMDGSLPTNRSNSYTNPIALYGTTTLRAIAIKNGVSSFVNTGTFTLLKGNNKISLTNKYLRNYAAAGDEALIDGLYGTSNWRMGNNWQGYQNNDLEAIVDMGQVKTVKQVSLTTLQDTRAWIVFPKEVQYSVSDDGRTYRQLVTVKTKVGVDSMSPQTKAFTATLNTKARYIKVIAKQYGPLPQWHESKGSPSYIFADEISIQ</sequence>
<dbReference type="Gene3D" id="2.70.98.10">
    <property type="match status" value="1"/>
</dbReference>
<gene>
    <name evidence="6" type="ORF">GCM10011425_27480</name>
</gene>
<dbReference type="EMBL" id="BMDO01000007">
    <property type="protein sequence ID" value="GGI51536.1"/>
    <property type="molecule type" value="Genomic_DNA"/>
</dbReference>
<dbReference type="InterPro" id="IPR005887">
    <property type="entry name" value="GH92_a_mannosidase_put"/>
</dbReference>
<dbReference type="InterPro" id="IPR000421">
    <property type="entry name" value="FA58C"/>
</dbReference>
<comment type="subunit">
    <text evidence="2">Monomer.</text>
</comment>
<dbReference type="InterPro" id="IPR041371">
    <property type="entry name" value="GH92_N"/>
</dbReference>
<evidence type="ECO:0000256" key="4">
    <source>
        <dbReference type="SAM" id="SignalP"/>
    </source>
</evidence>
<dbReference type="GO" id="GO:0000224">
    <property type="term" value="F:peptide-N4-(N-acetyl-beta-glucosaminyl)asparagine amidase activity"/>
    <property type="evidence" value="ECO:0007669"/>
    <property type="project" value="TreeGrafter"/>
</dbReference>
<dbReference type="Gene3D" id="1.20.1610.10">
    <property type="entry name" value="alpha-1,2-mannosidases domains"/>
    <property type="match status" value="1"/>
</dbReference>
<dbReference type="InterPro" id="IPR008928">
    <property type="entry name" value="6-hairpin_glycosidase_sf"/>
</dbReference>
<feature type="chain" id="PRO_5036699986" evidence="4">
    <location>
        <begin position="28"/>
        <end position="1015"/>
    </location>
</feature>
<dbReference type="GO" id="GO:0006516">
    <property type="term" value="P:glycoprotein catabolic process"/>
    <property type="evidence" value="ECO:0007669"/>
    <property type="project" value="TreeGrafter"/>
</dbReference>
<comment type="caution">
    <text evidence="6">The sequence shown here is derived from an EMBL/GenBank/DDBJ whole genome shotgun (WGS) entry which is preliminary data.</text>
</comment>
<evidence type="ECO:0000259" key="5">
    <source>
        <dbReference type="PROSITE" id="PS50022"/>
    </source>
</evidence>
<protein>
    <submittedName>
        <fullName evidence="6">Alpha-1 2-mannosidase</fullName>
    </submittedName>
</protein>
<dbReference type="InterPro" id="IPR008979">
    <property type="entry name" value="Galactose-bd-like_sf"/>
</dbReference>
<proteinExistence type="predicted"/>
<keyword evidence="7" id="KW-1185">Reference proteome</keyword>
<reference evidence="6" key="1">
    <citation type="journal article" date="2014" name="Int. J. Syst. Evol. Microbiol.">
        <title>Complete genome sequence of Corynebacterium casei LMG S-19264T (=DSM 44701T), isolated from a smear-ripened cheese.</title>
        <authorList>
            <consortium name="US DOE Joint Genome Institute (JGI-PGF)"/>
            <person name="Walter F."/>
            <person name="Albersmeier A."/>
            <person name="Kalinowski J."/>
            <person name="Ruckert C."/>
        </authorList>
    </citation>
    <scope>NUCLEOTIDE SEQUENCE</scope>
    <source>
        <strain evidence="6">CCM 8711</strain>
    </source>
</reference>
<dbReference type="GO" id="GO:0005829">
    <property type="term" value="C:cytosol"/>
    <property type="evidence" value="ECO:0007669"/>
    <property type="project" value="TreeGrafter"/>
</dbReference>
<dbReference type="RefSeq" id="WP_188417640.1">
    <property type="nucleotide sequence ID" value="NZ_BMDO01000007.1"/>
</dbReference>
<evidence type="ECO:0000256" key="2">
    <source>
        <dbReference type="ARBA" id="ARBA00011245"/>
    </source>
</evidence>
<keyword evidence="4" id="KW-0732">Signal</keyword>
<evidence type="ECO:0000256" key="1">
    <source>
        <dbReference type="ARBA" id="ARBA00001913"/>
    </source>
</evidence>
<evidence type="ECO:0000313" key="7">
    <source>
        <dbReference type="Proteomes" id="UP000662074"/>
    </source>
</evidence>
<dbReference type="SUPFAM" id="SSF48208">
    <property type="entry name" value="Six-hairpin glycosidases"/>
    <property type="match status" value="1"/>
</dbReference>
<dbReference type="Gene3D" id="1.20.1050.60">
    <property type="entry name" value="alpha-1,2-mannosidase"/>
    <property type="match status" value="1"/>
</dbReference>
<dbReference type="Pfam" id="PF00754">
    <property type="entry name" value="F5_F8_type_C"/>
    <property type="match status" value="1"/>
</dbReference>
<feature type="signal peptide" evidence="4">
    <location>
        <begin position="1"/>
        <end position="27"/>
    </location>
</feature>
<evidence type="ECO:0000313" key="6">
    <source>
        <dbReference type="EMBL" id="GGI51536.1"/>
    </source>
</evidence>
<feature type="domain" description="F5/8 type C" evidence="5">
    <location>
        <begin position="848"/>
        <end position="986"/>
    </location>
</feature>
<dbReference type="Proteomes" id="UP000662074">
    <property type="component" value="Unassembled WGS sequence"/>
</dbReference>
<dbReference type="PROSITE" id="PS50022">
    <property type="entry name" value="FA58C_3"/>
    <property type="match status" value="1"/>
</dbReference>
<name>A0A917JCG1_9SPHI</name>
<dbReference type="PANTHER" id="PTHR12143:SF39">
    <property type="entry name" value="SECRETED PROTEIN"/>
    <property type="match status" value="1"/>
</dbReference>
<reference evidence="6" key="2">
    <citation type="submission" date="2020-09" db="EMBL/GenBank/DDBJ databases">
        <authorList>
            <person name="Sun Q."/>
            <person name="Sedlacek I."/>
        </authorList>
    </citation>
    <scope>NUCLEOTIDE SEQUENCE</scope>
    <source>
        <strain evidence="6">CCM 8711</strain>
    </source>
</reference>
<dbReference type="GO" id="GO:0005975">
    <property type="term" value="P:carbohydrate metabolic process"/>
    <property type="evidence" value="ECO:0007669"/>
    <property type="project" value="InterPro"/>
</dbReference>
<dbReference type="InterPro" id="IPR012939">
    <property type="entry name" value="Glyco_hydro_92"/>
</dbReference>
<dbReference type="Pfam" id="PF07971">
    <property type="entry name" value="Glyco_hydro_92"/>
    <property type="match status" value="1"/>
</dbReference>
<organism evidence="6 7">
    <name type="scientific">Mucilaginibacter galii</name>
    <dbReference type="NCBI Taxonomy" id="2005073"/>
    <lineage>
        <taxon>Bacteria</taxon>
        <taxon>Pseudomonadati</taxon>
        <taxon>Bacteroidota</taxon>
        <taxon>Sphingobacteriia</taxon>
        <taxon>Sphingobacteriales</taxon>
        <taxon>Sphingobacteriaceae</taxon>
        <taxon>Mucilaginibacter</taxon>
    </lineage>
</organism>
<dbReference type="SUPFAM" id="SSF49785">
    <property type="entry name" value="Galactose-binding domain-like"/>
    <property type="match status" value="1"/>
</dbReference>
<dbReference type="PANTHER" id="PTHR12143">
    <property type="entry name" value="PEPTIDE N-GLYCANASE PNGASE -RELATED"/>
    <property type="match status" value="1"/>
</dbReference>